<reference evidence="1" key="2">
    <citation type="submission" date="2023-05" db="EMBL/GenBank/DDBJ databases">
        <authorList>
            <consortium name="Lawrence Berkeley National Laboratory"/>
            <person name="Steindorff A."/>
            <person name="Hensen N."/>
            <person name="Bonometti L."/>
            <person name="Westerberg I."/>
            <person name="Brannstrom I.O."/>
            <person name="Guillou S."/>
            <person name="Cros-Aarteil S."/>
            <person name="Calhoun S."/>
            <person name="Haridas S."/>
            <person name="Kuo A."/>
            <person name="Mondo S."/>
            <person name="Pangilinan J."/>
            <person name="Riley R."/>
            <person name="Labutti K."/>
            <person name="Andreopoulos B."/>
            <person name="Lipzen A."/>
            <person name="Chen C."/>
            <person name="Yanf M."/>
            <person name="Daum C."/>
            <person name="Ng V."/>
            <person name="Clum A."/>
            <person name="Ohm R."/>
            <person name="Martin F."/>
            <person name="Silar P."/>
            <person name="Natvig D."/>
            <person name="Lalanne C."/>
            <person name="Gautier V."/>
            <person name="Ament-Velasquez S.L."/>
            <person name="Kruys A."/>
            <person name="Hutchinson M.I."/>
            <person name="Powell A.J."/>
            <person name="Barry K."/>
            <person name="Miller A.N."/>
            <person name="Grigoriev I.V."/>
            <person name="Debuchy R."/>
            <person name="Gladieux P."/>
            <person name="Thoren M.H."/>
            <person name="Johannesson H."/>
        </authorList>
    </citation>
    <scope>NUCLEOTIDE SEQUENCE</scope>
    <source>
        <strain evidence="1">CBS 508.74</strain>
    </source>
</reference>
<protein>
    <submittedName>
        <fullName evidence="1">Uncharacterized protein</fullName>
    </submittedName>
</protein>
<proteinExistence type="predicted"/>
<sequence length="70" mass="8320">MLMSWEQMGRALSWVSFCEAGRGPRLSSTDQISIIWDQFTKFESRHLFPSRNRIWNFNFSKSMDIPMLLC</sequence>
<gene>
    <name evidence="1" type="ORF">N656DRAFT_444355</name>
</gene>
<dbReference type="EMBL" id="MU853365">
    <property type="protein sequence ID" value="KAK4108180.1"/>
    <property type="molecule type" value="Genomic_DNA"/>
</dbReference>
<reference evidence="1" key="1">
    <citation type="journal article" date="2023" name="Mol. Phylogenet. Evol.">
        <title>Genome-scale phylogeny and comparative genomics of the fungal order Sordariales.</title>
        <authorList>
            <person name="Hensen N."/>
            <person name="Bonometti L."/>
            <person name="Westerberg I."/>
            <person name="Brannstrom I.O."/>
            <person name="Guillou S."/>
            <person name="Cros-Aarteil S."/>
            <person name="Calhoun S."/>
            <person name="Haridas S."/>
            <person name="Kuo A."/>
            <person name="Mondo S."/>
            <person name="Pangilinan J."/>
            <person name="Riley R."/>
            <person name="LaButti K."/>
            <person name="Andreopoulos B."/>
            <person name="Lipzen A."/>
            <person name="Chen C."/>
            <person name="Yan M."/>
            <person name="Daum C."/>
            <person name="Ng V."/>
            <person name="Clum A."/>
            <person name="Steindorff A."/>
            <person name="Ohm R.A."/>
            <person name="Martin F."/>
            <person name="Silar P."/>
            <person name="Natvig D.O."/>
            <person name="Lalanne C."/>
            <person name="Gautier V."/>
            <person name="Ament-Velasquez S.L."/>
            <person name="Kruys A."/>
            <person name="Hutchinson M.I."/>
            <person name="Powell A.J."/>
            <person name="Barry K."/>
            <person name="Miller A.N."/>
            <person name="Grigoriev I.V."/>
            <person name="Debuchy R."/>
            <person name="Gladieux P."/>
            <person name="Hiltunen Thoren M."/>
            <person name="Johannesson H."/>
        </authorList>
    </citation>
    <scope>NUCLEOTIDE SEQUENCE</scope>
    <source>
        <strain evidence="1">CBS 508.74</strain>
    </source>
</reference>
<dbReference type="AlphaFoldDB" id="A0AAN6QDF6"/>
<dbReference type="GeneID" id="89933795"/>
<dbReference type="Proteomes" id="UP001302812">
    <property type="component" value="Unassembled WGS sequence"/>
</dbReference>
<evidence type="ECO:0000313" key="2">
    <source>
        <dbReference type="Proteomes" id="UP001302812"/>
    </source>
</evidence>
<keyword evidence="2" id="KW-1185">Reference proteome</keyword>
<dbReference type="RefSeq" id="XP_064665750.1">
    <property type="nucleotide sequence ID" value="XM_064809671.1"/>
</dbReference>
<organism evidence="1 2">
    <name type="scientific">Canariomyces notabilis</name>
    <dbReference type="NCBI Taxonomy" id="2074819"/>
    <lineage>
        <taxon>Eukaryota</taxon>
        <taxon>Fungi</taxon>
        <taxon>Dikarya</taxon>
        <taxon>Ascomycota</taxon>
        <taxon>Pezizomycotina</taxon>
        <taxon>Sordariomycetes</taxon>
        <taxon>Sordariomycetidae</taxon>
        <taxon>Sordariales</taxon>
        <taxon>Chaetomiaceae</taxon>
        <taxon>Canariomyces</taxon>
    </lineage>
</organism>
<evidence type="ECO:0000313" key="1">
    <source>
        <dbReference type="EMBL" id="KAK4108180.1"/>
    </source>
</evidence>
<name>A0AAN6QDF6_9PEZI</name>
<comment type="caution">
    <text evidence="1">The sequence shown here is derived from an EMBL/GenBank/DDBJ whole genome shotgun (WGS) entry which is preliminary data.</text>
</comment>
<accession>A0AAN6QDF6</accession>